<dbReference type="Proteomes" id="UP001432000">
    <property type="component" value="Chromosome"/>
</dbReference>
<evidence type="ECO:0000256" key="2">
    <source>
        <dbReference type="ARBA" id="ARBA00022801"/>
    </source>
</evidence>
<sequence length="493" mass="51279">MSGVLILAACGSGDSTTSGELPDDALAVVNSAPFTHGSWHWNAVELGSGDTLYASNENTLNFLGSTTKLFSTGTYLDEFAADSTLETPVYSVGARDGSTLTGDLVLVGAGDFILGSRGVLDGDLQYIDPDDHIYAYAIPTSQPVEADPLAGLDKLAKDVVAKGITSIEGDVLVDDRLWDPFETKEGVVTSIMVNDNLLDILVDPGANAGDPIAMITRPQTGFYEVVNEAVTSATGSASTATATLGAGNRVVVSGNVPVDSKQLDLTVFAPDPAAYARALFIEALRRAGVTIDTPLDNATGTLPADSAYTDGSKVASLESPPTSILTKLVLKISHNRGAETLLCLLAVKAGSRECEDGLTTVIDKFGPAGIDPGTVEIYDGEGSDPASATPSAMVRWLTWIHDQPWGDKLKEGLPDINHDGKILVKSGLSARPDVGAMQSMFVAAGQAGYMTTASGKELVVAFYALNGVYPTFADGLASFPPTAKVLTQIQLGS</sequence>
<dbReference type="EC" id="3.4.16.4" evidence="3"/>
<name>A0ABZ2PVM0_9NOCA</name>
<organism evidence="3 4">
    <name type="scientific">Rhodococcus sovatensis</name>
    <dbReference type="NCBI Taxonomy" id="1805840"/>
    <lineage>
        <taxon>Bacteria</taxon>
        <taxon>Bacillati</taxon>
        <taxon>Actinomycetota</taxon>
        <taxon>Actinomycetes</taxon>
        <taxon>Mycobacteriales</taxon>
        <taxon>Nocardiaceae</taxon>
        <taxon>Rhodococcus</taxon>
    </lineage>
</organism>
<reference evidence="3 4" key="1">
    <citation type="submission" date="2024-03" db="EMBL/GenBank/DDBJ databases">
        <title>Natural products discovery in diverse microorganisms through a two-stage MS feature dereplication strategy.</title>
        <authorList>
            <person name="Zhang R."/>
        </authorList>
    </citation>
    <scope>NUCLEOTIDE SEQUENCE [LARGE SCALE GENOMIC DNA]</scope>
    <source>
        <strain evidence="3 4">18930</strain>
    </source>
</reference>
<evidence type="ECO:0000313" key="4">
    <source>
        <dbReference type="Proteomes" id="UP001432000"/>
    </source>
</evidence>
<dbReference type="InterPro" id="IPR012338">
    <property type="entry name" value="Beta-lactam/transpept-like"/>
</dbReference>
<keyword evidence="4" id="KW-1185">Reference proteome</keyword>
<dbReference type="PANTHER" id="PTHR30023:SF0">
    <property type="entry name" value="PENICILLIN-SENSITIVE CARBOXYPEPTIDASE A"/>
    <property type="match status" value="1"/>
</dbReference>
<dbReference type="Pfam" id="PF02113">
    <property type="entry name" value="Peptidase_S13"/>
    <property type="match status" value="1"/>
</dbReference>
<keyword evidence="3" id="KW-0121">Carboxypeptidase</keyword>
<evidence type="ECO:0000313" key="3">
    <source>
        <dbReference type="EMBL" id="WXG70551.1"/>
    </source>
</evidence>
<dbReference type="InterPro" id="IPR000667">
    <property type="entry name" value="Peptidase_S13"/>
</dbReference>
<protein>
    <submittedName>
        <fullName evidence="3">D-alanyl-D-alanine carboxypeptidase/D-alanyl-D-alanine-endopeptidase</fullName>
        <ecNumber evidence="3">3.4.16.4</ecNumber>
    </submittedName>
</protein>
<gene>
    <name evidence="3" type="primary">dacB</name>
    <name evidence="3" type="ORF">WDS16_08675</name>
</gene>
<dbReference type="RefSeq" id="WP_338892031.1">
    <property type="nucleotide sequence ID" value="NZ_CP147846.1"/>
</dbReference>
<accession>A0ABZ2PVM0</accession>
<dbReference type="PANTHER" id="PTHR30023">
    <property type="entry name" value="D-ALANYL-D-ALANINE CARBOXYPEPTIDASE"/>
    <property type="match status" value="1"/>
</dbReference>
<keyword evidence="2 3" id="KW-0378">Hydrolase</keyword>
<dbReference type="Gene3D" id="3.40.710.10">
    <property type="entry name" value="DD-peptidase/beta-lactamase superfamily"/>
    <property type="match status" value="1"/>
</dbReference>
<evidence type="ECO:0000256" key="1">
    <source>
        <dbReference type="ARBA" id="ARBA00006096"/>
    </source>
</evidence>
<dbReference type="PRINTS" id="PR00922">
    <property type="entry name" value="DADACBPTASE3"/>
</dbReference>
<dbReference type="EMBL" id="CP147846">
    <property type="protein sequence ID" value="WXG70551.1"/>
    <property type="molecule type" value="Genomic_DNA"/>
</dbReference>
<dbReference type="Gene3D" id="3.50.80.20">
    <property type="entry name" value="D-Ala-D-Ala carboxypeptidase C, peptidase S13"/>
    <property type="match status" value="1"/>
</dbReference>
<proteinExistence type="inferred from homology"/>
<comment type="similarity">
    <text evidence="1">Belongs to the peptidase S13 family.</text>
</comment>
<dbReference type="SUPFAM" id="SSF56601">
    <property type="entry name" value="beta-lactamase/transpeptidase-like"/>
    <property type="match status" value="1"/>
</dbReference>
<dbReference type="GO" id="GO:0009002">
    <property type="term" value="F:serine-type D-Ala-D-Ala carboxypeptidase activity"/>
    <property type="evidence" value="ECO:0007669"/>
    <property type="project" value="UniProtKB-EC"/>
</dbReference>
<keyword evidence="3" id="KW-0645">Protease</keyword>
<dbReference type="NCBIfam" id="TIGR00666">
    <property type="entry name" value="PBP4"/>
    <property type="match status" value="1"/>
</dbReference>